<dbReference type="Gene3D" id="1.25.40.10">
    <property type="entry name" value="Tetratricopeptide repeat domain"/>
    <property type="match status" value="2"/>
</dbReference>
<dbReference type="InterPro" id="IPR019734">
    <property type="entry name" value="TPR_rpt"/>
</dbReference>
<gene>
    <name evidence="5" type="ORF">NFI95_14500</name>
</gene>
<dbReference type="RefSeq" id="WP_422865139.1">
    <property type="nucleotide sequence ID" value="NZ_JAMSKV010000014.1"/>
</dbReference>
<keyword evidence="2 3" id="KW-0802">TPR repeat</keyword>
<organism evidence="5 6">
    <name type="scientific">Endosaccharibacter trunci</name>
    <dbReference type="NCBI Taxonomy" id="2812733"/>
    <lineage>
        <taxon>Bacteria</taxon>
        <taxon>Pseudomonadati</taxon>
        <taxon>Pseudomonadota</taxon>
        <taxon>Alphaproteobacteria</taxon>
        <taxon>Acetobacterales</taxon>
        <taxon>Acetobacteraceae</taxon>
        <taxon>Endosaccharibacter</taxon>
    </lineage>
</organism>
<dbReference type="SUPFAM" id="SSF48452">
    <property type="entry name" value="TPR-like"/>
    <property type="match status" value="2"/>
</dbReference>
<evidence type="ECO:0000256" key="3">
    <source>
        <dbReference type="PROSITE-ProRule" id="PRU00339"/>
    </source>
</evidence>
<keyword evidence="4" id="KW-0732">Signal</keyword>
<evidence type="ECO:0000313" key="5">
    <source>
        <dbReference type="EMBL" id="MCQ8279652.1"/>
    </source>
</evidence>
<feature type="chain" id="PRO_5045763774" evidence="4">
    <location>
        <begin position="23"/>
        <end position="588"/>
    </location>
</feature>
<dbReference type="SMART" id="SM00028">
    <property type="entry name" value="TPR"/>
    <property type="match status" value="6"/>
</dbReference>
<reference evidence="5 6" key="1">
    <citation type="submission" date="2022-06" db="EMBL/GenBank/DDBJ databases">
        <title>Endosaccharibacter gen. nov., sp. nov., endophytic bacteria isolated from sugarcane.</title>
        <authorList>
            <person name="Pitiwittayakul N."/>
            <person name="Yukphan P."/>
            <person name="Charoenyingcharoen P."/>
            <person name="Tanasupawat S."/>
        </authorList>
    </citation>
    <scope>NUCLEOTIDE SEQUENCE [LARGE SCALE GENOMIC DNA]</scope>
    <source>
        <strain evidence="5 6">KSS8</strain>
    </source>
</reference>
<dbReference type="Pfam" id="PF13432">
    <property type="entry name" value="TPR_16"/>
    <property type="match status" value="2"/>
</dbReference>
<keyword evidence="6" id="KW-1185">Reference proteome</keyword>
<proteinExistence type="predicted"/>
<keyword evidence="1" id="KW-0677">Repeat</keyword>
<dbReference type="Proteomes" id="UP001524587">
    <property type="component" value="Unassembled WGS sequence"/>
</dbReference>
<feature type="repeat" description="TPR" evidence="3">
    <location>
        <begin position="530"/>
        <end position="563"/>
    </location>
</feature>
<evidence type="ECO:0000313" key="6">
    <source>
        <dbReference type="Proteomes" id="UP001524587"/>
    </source>
</evidence>
<name>A0ABT1W9T4_9PROT</name>
<dbReference type="InterPro" id="IPR051012">
    <property type="entry name" value="CellSynth/LPSAsmb/PSIAsmb"/>
</dbReference>
<dbReference type="PANTHER" id="PTHR45586">
    <property type="entry name" value="TPR REPEAT-CONTAINING PROTEIN PA4667"/>
    <property type="match status" value="1"/>
</dbReference>
<evidence type="ECO:0000256" key="1">
    <source>
        <dbReference type="ARBA" id="ARBA00022737"/>
    </source>
</evidence>
<dbReference type="PROSITE" id="PS50005">
    <property type="entry name" value="TPR"/>
    <property type="match status" value="1"/>
</dbReference>
<sequence>MHRSLVPCTALAAVLSCAVPLAARCSPVVPSPVSAAVDRGPAVAAGAYLAGIVAGHEGDSSQAADFMFRALAADPNSMAVRAPAFLFAAMAGDPRAARLASLPGSGMIGALVSANQAASSGDWRAAANAYAGLNDLPLAHAVRPLLLAWALQGEGRTDDALQVLAQVPGNSPLAGAVALEAGSIADYAGKVAAAASLYRTVQGVFQASGLGSVQLIGSYLARNGHPAEAAAMVQALAQRIPAIGMIAPGLVRSLDRPVISSPSEGLARAYLAIALAMLDGENAASADSARDGRPPGEGHEVVRFMLRFALVMDPHLTAARLSLADLIAPAHPHAALELLGAVPASDPLSPLVSLRIATLLASTGQTAASLDRLHAITASLPDRPEPWQTLGDVLSDAKQFGAAIPAYDRAMAARRKLNGGHLSGDDWQLLFARAVAFDRQNQWTKARADLDHALALSPTEPFLLNYLGYSLVERNEDLPQARTLIRRALVAKPDDGAIRDSLGWVMLREGDVPGAVTTLERAAEQNPEDPTVNFHLGAAYWAAGRHTEAEDQWRWALVLGPDSADADKIRDALKRAEQASAQSEGAAK</sequence>
<dbReference type="InterPro" id="IPR011990">
    <property type="entry name" value="TPR-like_helical_dom_sf"/>
</dbReference>
<protein>
    <submittedName>
        <fullName evidence="5">Tetratricopeptide repeat protein</fullName>
    </submittedName>
</protein>
<feature type="signal peptide" evidence="4">
    <location>
        <begin position="1"/>
        <end position="22"/>
    </location>
</feature>
<comment type="caution">
    <text evidence="5">The sequence shown here is derived from an EMBL/GenBank/DDBJ whole genome shotgun (WGS) entry which is preliminary data.</text>
</comment>
<dbReference type="EMBL" id="JAMSKV010000014">
    <property type="protein sequence ID" value="MCQ8279652.1"/>
    <property type="molecule type" value="Genomic_DNA"/>
</dbReference>
<evidence type="ECO:0000256" key="4">
    <source>
        <dbReference type="SAM" id="SignalP"/>
    </source>
</evidence>
<evidence type="ECO:0000256" key="2">
    <source>
        <dbReference type="ARBA" id="ARBA00022803"/>
    </source>
</evidence>
<dbReference type="PROSITE" id="PS51257">
    <property type="entry name" value="PROKAR_LIPOPROTEIN"/>
    <property type="match status" value="1"/>
</dbReference>
<accession>A0ABT1W9T4</accession>
<dbReference type="PANTHER" id="PTHR45586:SF1">
    <property type="entry name" value="LIPOPOLYSACCHARIDE ASSEMBLY PROTEIN B"/>
    <property type="match status" value="1"/>
</dbReference>